<keyword evidence="2" id="KW-1185">Reference proteome</keyword>
<dbReference type="EMBL" id="SRLH01000003">
    <property type="protein sequence ID" value="TGD58566.1"/>
    <property type="molecule type" value="Genomic_DNA"/>
</dbReference>
<evidence type="ECO:0000313" key="2">
    <source>
        <dbReference type="Proteomes" id="UP000297407"/>
    </source>
</evidence>
<reference evidence="1 2" key="1">
    <citation type="submission" date="2019-04" db="EMBL/GenBank/DDBJ databases">
        <title>Flavobacterium sp. strain DS2-A Genome sequencing and assembly.</title>
        <authorList>
            <person name="Kim I."/>
        </authorList>
    </citation>
    <scope>NUCLEOTIDE SEQUENCE [LARGE SCALE GENOMIC DNA]</scope>
    <source>
        <strain evidence="1 2">DS2-A</strain>
    </source>
</reference>
<sequence>MGNKEKNKEKSKEKKKHEKALLKIHKIAEDCKSKCCEKYLKAEKKRCKRCPMFDLLKKYNKKTPS</sequence>
<dbReference type="AlphaFoldDB" id="A0A4Z0LAR5"/>
<dbReference type="Proteomes" id="UP000297407">
    <property type="component" value="Unassembled WGS sequence"/>
</dbReference>
<protein>
    <submittedName>
        <fullName evidence="1">Uncharacterized protein</fullName>
    </submittedName>
</protein>
<dbReference type="OrthoDB" id="1451666at2"/>
<name>A0A4Z0LAR5_9FLAO</name>
<organism evidence="1 2">
    <name type="scientific">Flavobacterium humi</name>
    <dbReference type="NCBI Taxonomy" id="2562683"/>
    <lineage>
        <taxon>Bacteria</taxon>
        <taxon>Pseudomonadati</taxon>
        <taxon>Bacteroidota</taxon>
        <taxon>Flavobacteriia</taxon>
        <taxon>Flavobacteriales</taxon>
        <taxon>Flavobacteriaceae</taxon>
        <taxon>Flavobacterium</taxon>
    </lineage>
</organism>
<comment type="caution">
    <text evidence="1">The sequence shown here is derived from an EMBL/GenBank/DDBJ whole genome shotgun (WGS) entry which is preliminary data.</text>
</comment>
<gene>
    <name evidence="1" type="ORF">E4635_06540</name>
</gene>
<evidence type="ECO:0000313" key="1">
    <source>
        <dbReference type="EMBL" id="TGD58566.1"/>
    </source>
</evidence>
<accession>A0A4Z0LAR5</accession>
<proteinExistence type="predicted"/>